<reference evidence="2" key="1">
    <citation type="submission" date="2016-12" db="EMBL/GenBank/DDBJ databases">
        <authorList>
            <person name="Brunel B."/>
        </authorList>
    </citation>
    <scope>NUCLEOTIDE SEQUENCE [LARGE SCALE GENOMIC DNA]</scope>
</reference>
<accession>A0A2P9ARI6</accession>
<organism evidence="1 2">
    <name type="scientific">Mesorhizobium delmotii</name>
    <dbReference type="NCBI Taxonomy" id="1631247"/>
    <lineage>
        <taxon>Bacteria</taxon>
        <taxon>Pseudomonadati</taxon>
        <taxon>Pseudomonadota</taxon>
        <taxon>Alphaproteobacteria</taxon>
        <taxon>Hyphomicrobiales</taxon>
        <taxon>Phyllobacteriaceae</taxon>
        <taxon>Mesorhizobium</taxon>
    </lineage>
</organism>
<gene>
    <name evidence="1" type="ORF">BQ8482_360145</name>
</gene>
<proteinExistence type="predicted"/>
<dbReference type="AlphaFoldDB" id="A0A2P9ARI6"/>
<evidence type="ECO:0000313" key="2">
    <source>
        <dbReference type="Proteomes" id="UP000245698"/>
    </source>
</evidence>
<sequence length="61" mass="6783">MPRIVTAPELCSSTATSRRLPSIYIIEYLSHTNQVESAPSARGLTEEDRTRYVAMASRGQI</sequence>
<protein>
    <submittedName>
        <fullName evidence="1">Uncharacterized protein</fullName>
    </submittedName>
</protein>
<dbReference type="Proteomes" id="UP000245698">
    <property type="component" value="Unassembled WGS sequence"/>
</dbReference>
<keyword evidence="2" id="KW-1185">Reference proteome</keyword>
<evidence type="ECO:0000313" key="1">
    <source>
        <dbReference type="EMBL" id="SJM33744.1"/>
    </source>
</evidence>
<name>A0A2P9ARI6_9HYPH</name>
<dbReference type="EMBL" id="FUIG01000044">
    <property type="protein sequence ID" value="SJM33744.1"/>
    <property type="molecule type" value="Genomic_DNA"/>
</dbReference>